<dbReference type="GO" id="GO:2000058">
    <property type="term" value="P:regulation of ubiquitin-dependent protein catabolic process"/>
    <property type="evidence" value="ECO:0007669"/>
    <property type="project" value="TreeGrafter"/>
</dbReference>
<evidence type="ECO:0000313" key="4">
    <source>
        <dbReference type="EnsemblPlants" id="Kaladp0069s0065.1.v1.1"/>
    </source>
</evidence>
<dbReference type="EnsemblPlants" id="Kaladp0069s0065.1.v1.1">
    <property type="protein sequence ID" value="Kaladp0069s0065.1.v1.1"/>
    <property type="gene ID" value="Kaladp0069s0065.v1.1"/>
</dbReference>
<evidence type="ECO:0000259" key="3">
    <source>
        <dbReference type="PROSITE" id="PS50053"/>
    </source>
</evidence>
<protein>
    <recommendedName>
        <fullName evidence="6">NEDD8 ultimate buster 1</fullName>
    </recommendedName>
</protein>
<dbReference type="InterPro" id="IPR015940">
    <property type="entry name" value="UBA"/>
</dbReference>
<dbReference type="InterPro" id="IPR029071">
    <property type="entry name" value="Ubiquitin-like_domsf"/>
</dbReference>
<evidence type="ECO:0008006" key="6">
    <source>
        <dbReference type="Google" id="ProtNLM"/>
    </source>
</evidence>
<evidence type="ECO:0000256" key="1">
    <source>
        <dbReference type="SAM" id="MobiDB-lite"/>
    </source>
</evidence>
<dbReference type="Proteomes" id="UP000594263">
    <property type="component" value="Unplaced"/>
</dbReference>
<dbReference type="OMA" id="EQKRYGM"/>
<evidence type="ECO:0000313" key="5">
    <source>
        <dbReference type="Proteomes" id="UP000594263"/>
    </source>
</evidence>
<dbReference type="PANTHER" id="PTHR12948:SF3">
    <property type="entry name" value="NEDD8 ULTIMATE BUSTER 1"/>
    <property type="match status" value="1"/>
</dbReference>
<dbReference type="InterPro" id="IPR039749">
    <property type="entry name" value="NUB1"/>
</dbReference>
<reference evidence="4" key="1">
    <citation type="submission" date="2021-01" db="UniProtKB">
        <authorList>
            <consortium name="EnsemblPlants"/>
        </authorList>
    </citation>
    <scope>IDENTIFICATION</scope>
</reference>
<keyword evidence="5" id="KW-1185">Reference proteome</keyword>
<dbReference type="Gramene" id="Kaladp0069s0065.1.v1.1">
    <property type="protein sequence ID" value="Kaladp0069s0065.1.v1.1"/>
    <property type="gene ID" value="Kaladp0069s0065.v1.1"/>
</dbReference>
<dbReference type="Pfam" id="PF00240">
    <property type="entry name" value="ubiquitin"/>
    <property type="match status" value="1"/>
</dbReference>
<dbReference type="GO" id="GO:0031593">
    <property type="term" value="F:polyubiquitin modification-dependent protein binding"/>
    <property type="evidence" value="ECO:0007669"/>
    <property type="project" value="UniProtKB-ARBA"/>
</dbReference>
<dbReference type="Gene3D" id="3.10.20.90">
    <property type="entry name" value="Phosphatidylinositol 3-kinase Catalytic Subunit, Chain A, domain 1"/>
    <property type="match status" value="1"/>
</dbReference>
<dbReference type="SMART" id="SM00213">
    <property type="entry name" value="UBQ"/>
    <property type="match status" value="1"/>
</dbReference>
<dbReference type="InterPro" id="IPR009060">
    <property type="entry name" value="UBA-like_sf"/>
</dbReference>
<feature type="domain" description="UBA" evidence="2">
    <location>
        <begin position="357"/>
        <end position="397"/>
    </location>
</feature>
<dbReference type="Gene3D" id="1.10.8.10">
    <property type="entry name" value="DNA helicase RuvA subunit, C-terminal domain"/>
    <property type="match status" value="3"/>
</dbReference>
<dbReference type="AlphaFoldDB" id="A0A7N0UID3"/>
<feature type="region of interest" description="Disordered" evidence="1">
    <location>
        <begin position="457"/>
        <end position="524"/>
    </location>
</feature>
<dbReference type="SMART" id="SM00165">
    <property type="entry name" value="UBA"/>
    <property type="match status" value="3"/>
</dbReference>
<dbReference type="SUPFAM" id="SSF46934">
    <property type="entry name" value="UBA-like"/>
    <property type="match status" value="3"/>
</dbReference>
<feature type="domain" description="Ubiquitin-like" evidence="3">
    <location>
        <begin position="22"/>
        <end position="70"/>
    </location>
</feature>
<organism evidence="4 5">
    <name type="scientific">Kalanchoe fedtschenkoi</name>
    <name type="common">Lavender scallops</name>
    <name type="synonym">South American air plant</name>
    <dbReference type="NCBI Taxonomy" id="63787"/>
    <lineage>
        <taxon>Eukaryota</taxon>
        <taxon>Viridiplantae</taxon>
        <taxon>Streptophyta</taxon>
        <taxon>Embryophyta</taxon>
        <taxon>Tracheophyta</taxon>
        <taxon>Spermatophyta</taxon>
        <taxon>Magnoliopsida</taxon>
        <taxon>eudicotyledons</taxon>
        <taxon>Gunneridae</taxon>
        <taxon>Pentapetalae</taxon>
        <taxon>Saxifragales</taxon>
        <taxon>Crassulaceae</taxon>
        <taxon>Kalanchoe</taxon>
    </lineage>
</organism>
<proteinExistence type="predicted"/>
<dbReference type="Pfam" id="PF00627">
    <property type="entry name" value="UBA"/>
    <property type="match status" value="2"/>
</dbReference>
<feature type="domain" description="UBA" evidence="2">
    <location>
        <begin position="414"/>
        <end position="456"/>
    </location>
</feature>
<dbReference type="SUPFAM" id="SSF54236">
    <property type="entry name" value="Ubiquitin-like"/>
    <property type="match status" value="1"/>
</dbReference>
<dbReference type="InterPro" id="IPR000626">
    <property type="entry name" value="Ubiquitin-like_dom"/>
</dbReference>
<evidence type="ECO:0000259" key="2">
    <source>
        <dbReference type="PROSITE" id="PS50030"/>
    </source>
</evidence>
<sequence length="549" mass="61363">MAKLRIAGTFSGAVEVDLDEWTVERLREEVARRSNMAPEAIKLICSGKVLKDDDRGRKLAELGVKDNAKVLASRNAVEEGNSLRHELMAEDERNTRLARVRAAATALSKRHTEGSLPIEDFNLELEDQSGKKVNLGSETDQQAVMMGLMLHTNGKHLIKMQNYKDALEVLAMGEEAFSLCNPKVIEMIDNVPILQIDMVWCYFMLRDISWLSDAGKRLVRARQGIERAHGKDSFRVRLLQGGRYPELALHLRLELLEGVVAYHSGEFEKSKNLLTSAQAKYSQLQVSDEALSVLLSMGYKERQSKRALRMTNQNIEMAIDFLVEERSKREQKRMDDLERQREILEQKQYGVTANRKAVDLEKLKELVSIGFEKALAAEALRRNENNSHMALDDLTNPEMNATIQHDIETKKRKKRRQELDAAVEELVSMGFERSRVVAAVEACGTTEQALTHLLTQAGMEPPPAPPAAITSAEPPAPLHNNGSSVATSNNEEAAESSSQANGGGEERDEEMEDLLARELQTTDALSDYDIEVTQEGEAINEYLALLSAV</sequence>
<dbReference type="PANTHER" id="PTHR12948">
    <property type="entry name" value="NEDD8 ULTIMATE BUSTER-1 BS4 PROTEIN"/>
    <property type="match status" value="1"/>
</dbReference>
<feature type="compositionally biased region" description="Low complexity" evidence="1">
    <location>
        <begin position="488"/>
        <end position="500"/>
    </location>
</feature>
<dbReference type="PROSITE" id="PS50030">
    <property type="entry name" value="UBA"/>
    <property type="match status" value="3"/>
</dbReference>
<dbReference type="PROSITE" id="PS50053">
    <property type="entry name" value="UBIQUITIN_2"/>
    <property type="match status" value="1"/>
</dbReference>
<feature type="domain" description="UBA" evidence="2">
    <location>
        <begin position="285"/>
        <end position="325"/>
    </location>
</feature>
<accession>A0A7N0UID3</accession>
<name>A0A7N0UID3_KALFE</name>